<dbReference type="GO" id="GO:0005634">
    <property type="term" value="C:nucleus"/>
    <property type="evidence" value="ECO:0007669"/>
    <property type="project" value="TreeGrafter"/>
</dbReference>
<evidence type="ECO:0000313" key="3">
    <source>
        <dbReference type="EMBL" id="KAF3165123.1"/>
    </source>
</evidence>
<dbReference type="AlphaFoldDB" id="A0A7C8K8S0"/>
<feature type="region of interest" description="Disordered" evidence="1">
    <location>
        <begin position="35"/>
        <end position="55"/>
    </location>
</feature>
<dbReference type="Gene3D" id="1.10.472.10">
    <property type="entry name" value="Cyclin-like"/>
    <property type="match status" value="1"/>
</dbReference>
<dbReference type="PANTHER" id="PTHR15615:SF10">
    <property type="entry name" value="PHO85 CYCLIN-2-RELATED"/>
    <property type="match status" value="1"/>
</dbReference>
<dbReference type="InterPro" id="IPR036915">
    <property type="entry name" value="Cyclin-like_sf"/>
</dbReference>
<dbReference type="InterPro" id="IPR006671">
    <property type="entry name" value="Cyclin_N"/>
</dbReference>
<dbReference type="InterPro" id="IPR012104">
    <property type="entry name" value="PHO85_cyclin_1/2/9"/>
</dbReference>
<feature type="domain" description="Cyclin N-terminal" evidence="2">
    <location>
        <begin position="63"/>
        <end position="166"/>
    </location>
</feature>
<dbReference type="SUPFAM" id="SSF47954">
    <property type="entry name" value="Cyclin-like"/>
    <property type="match status" value="1"/>
</dbReference>
<accession>A0A7C8K8S0</accession>
<name>A0A7C8K8S0_ORBOL</name>
<dbReference type="PANTHER" id="PTHR15615">
    <property type="match status" value="1"/>
</dbReference>
<dbReference type="GO" id="GO:0019901">
    <property type="term" value="F:protein kinase binding"/>
    <property type="evidence" value="ECO:0007669"/>
    <property type="project" value="InterPro"/>
</dbReference>
<feature type="compositionally biased region" description="Basic residues" evidence="1">
    <location>
        <begin position="269"/>
        <end position="278"/>
    </location>
</feature>
<evidence type="ECO:0000256" key="1">
    <source>
        <dbReference type="SAM" id="MobiDB-lite"/>
    </source>
</evidence>
<reference evidence="3 4" key="1">
    <citation type="submission" date="2019-06" db="EMBL/GenBank/DDBJ databases">
        <authorList>
            <person name="Palmer J.M."/>
        </authorList>
    </citation>
    <scope>NUCLEOTIDE SEQUENCE [LARGE SCALE GENOMIC DNA]</scope>
    <source>
        <strain evidence="3 4">TWF788</strain>
    </source>
</reference>
<feature type="compositionally biased region" description="Polar residues" evidence="1">
    <location>
        <begin position="222"/>
        <end position="236"/>
    </location>
</feature>
<dbReference type="Proteomes" id="UP000479691">
    <property type="component" value="Unassembled WGS sequence"/>
</dbReference>
<dbReference type="GO" id="GO:0000307">
    <property type="term" value="C:cyclin-dependent protein kinase holoenzyme complex"/>
    <property type="evidence" value="ECO:0007669"/>
    <property type="project" value="TreeGrafter"/>
</dbReference>
<proteinExistence type="predicted"/>
<protein>
    <recommendedName>
        <fullName evidence="2">Cyclin N-terminal domain-containing protein</fullName>
    </recommendedName>
</protein>
<comment type="caution">
    <text evidence="3">The sequence shown here is derived from an EMBL/GenBank/DDBJ whole genome shotgun (WGS) entry which is preliminary data.</text>
</comment>
<dbReference type="GO" id="GO:0016538">
    <property type="term" value="F:cyclin-dependent protein serine/threonine kinase regulator activity"/>
    <property type="evidence" value="ECO:0007669"/>
    <property type="project" value="TreeGrafter"/>
</dbReference>
<organism evidence="3 4">
    <name type="scientific">Orbilia oligospora</name>
    <name type="common">Nematode-trapping fungus</name>
    <name type="synonym">Arthrobotrys oligospora</name>
    <dbReference type="NCBI Taxonomy" id="2813651"/>
    <lineage>
        <taxon>Eukaryota</taxon>
        <taxon>Fungi</taxon>
        <taxon>Dikarya</taxon>
        <taxon>Ascomycota</taxon>
        <taxon>Pezizomycotina</taxon>
        <taxon>Orbiliomycetes</taxon>
        <taxon>Orbiliales</taxon>
        <taxon>Orbiliaceae</taxon>
        <taxon>Orbilia</taxon>
    </lineage>
</organism>
<dbReference type="Pfam" id="PF00134">
    <property type="entry name" value="Cyclin_N"/>
    <property type="match status" value="1"/>
</dbReference>
<dbReference type="PIRSF" id="PIRSF016511">
    <property type="entry name" value="Cyclin_Pcl"/>
    <property type="match status" value="1"/>
</dbReference>
<feature type="region of interest" description="Disordered" evidence="1">
    <location>
        <begin position="192"/>
        <end position="321"/>
    </location>
</feature>
<dbReference type="InterPro" id="IPR013922">
    <property type="entry name" value="Cyclin_PHO80-like"/>
</dbReference>
<sequence>MSNEAALAEFIQLPVSREMVAYLAVKASEVIRCDHTPTDLPTPPSTPPKNSSASLFEPSLPDLETFIASIVQRSHVQVSTLMTTLVYLARLRRRLPPVAKGMRCTVHRIFLASLILSAKNLNDSSPKNKHWARYTTVRGYEGFGFSLTEVNLMEKQLLFLLDWDLNISAGDLYEHLEPFLAPIRQQLHIEEQERESAHAFECPAPRSYPDPVVSENEDAETYYNTMQRGKKQTSVSGPKARSQALPISKAGRANAEYAQSRSRSESRPRSRSRSRSSYRKQSLPADHIMLQTPPSTQIPELSRSGTASSIHSNESSPRLPSPSVVAQVHFLGDHSCDSPKTSNLPQKLSKRARLGLFSRFLGSERQPSDKIQIVRS</sequence>
<dbReference type="CDD" id="cd20557">
    <property type="entry name" value="CYCLIN_ScPCL1-like"/>
    <property type="match status" value="1"/>
</dbReference>
<gene>
    <name evidence="3" type="ORF">TWF788_000841</name>
</gene>
<evidence type="ECO:0000259" key="2">
    <source>
        <dbReference type="Pfam" id="PF00134"/>
    </source>
</evidence>
<dbReference type="EMBL" id="JAABOE010000108">
    <property type="protein sequence ID" value="KAF3165123.1"/>
    <property type="molecule type" value="Genomic_DNA"/>
</dbReference>
<evidence type="ECO:0000313" key="4">
    <source>
        <dbReference type="Proteomes" id="UP000479691"/>
    </source>
</evidence>
<feature type="compositionally biased region" description="Polar residues" evidence="1">
    <location>
        <begin position="292"/>
        <end position="318"/>
    </location>
</feature>
<dbReference type="GO" id="GO:0051726">
    <property type="term" value="P:regulation of cell cycle"/>
    <property type="evidence" value="ECO:0007669"/>
    <property type="project" value="InterPro"/>
</dbReference>